<feature type="non-terminal residue" evidence="3">
    <location>
        <position position="289"/>
    </location>
</feature>
<sequence>IRVMGSTGSGKTTFINLASGSELRTGSGLESCTNEVQTSLPFKVGGKQVVVLDTPGFDDTTMTDTDVLKIISAYLVAMYEQGTKLAGIIYMHRISDVRMSGTSKRNFRIFRELCGESTLSNVLIVTNMWGNVDPRIGEERERELATNDKLFRPVLEKGARLLRHDNTEASAHAVLRNLINNQAATLAIQHEIVEERKDLAHTAAGAELTRLLKEQVERYDEEVRKLRGELELATHAKDEARKELQEEMERKREEIERIQRDVGRMATDFMAEKTRLEDRIAEMEAENRR</sequence>
<evidence type="ECO:0000259" key="2">
    <source>
        <dbReference type="Pfam" id="PF01926"/>
    </source>
</evidence>
<evidence type="ECO:0000256" key="1">
    <source>
        <dbReference type="SAM" id="MobiDB-lite"/>
    </source>
</evidence>
<accession>A0A0C3PK79</accession>
<dbReference type="InParanoid" id="A0A0C3PK79"/>
<dbReference type="STRING" id="870435.A0A0C3PK79"/>
<proteinExistence type="predicted"/>
<dbReference type="Gene3D" id="3.40.50.300">
    <property type="entry name" value="P-loop containing nucleotide triphosphate hydrolases"/>
    <property type="match status" value="1"/>
</dbReference>
<dbReference type="AlphaFoldDB" id="A0A0C3PK79"/>
<dbReference type="SUPFAM" id="SSF52540">
    <property type="entry name" value="P-loop containing nucleoside triphosphate hydrolases"/>
    <property type="match status" value="1"/>
</dbReference>
<feature type="non-terminal residue" evidence="3">
    <location>
        <position position="1"/>
    </location>
</feature>
<evidence type="ECO:0000313" key="4">
    <source>
        <dbReference type="Proteomes" id="UP000054217"/>
    </source>
</evidence>
<feature type="domain" description="G" evidence="2">
    <location>
        <begin position="3"/>
        <end position="73"/>
    </location>
</feature>
<dbReference type="EMBL" id="KN831944">
    <property type="protein sequence ID" value="KIO14615.1"/>
    <property type="molecule type" value="Genomic_DNA"/>
</dbReference>
<keyword evidence="4" id="KW-1185">Reference proteome</keyword>
<evidence type="ECO:0000313" key="3">
    <source>
        <dbReference type="EMBL" id="KIO14615.1"/>
    </source>
</evidence>
<dbReference type="InterPro" id="IPR027417">
    <property type="entry name" value="P-loop_NTPase"/>
</dbReference>
<dbReference type="GO" id="GO:0005525">
    <property type="term" value="F:GTP binding"/>
    <property type="evidence" value="ECO:0007669"/>
    <property type="project" value="InterPro"/>
</dbReference>
<protein>
    <recommendedName>
        <fullName evidence="2">G domain-containing protein</fullName>
    </recommendedName>
</protein>
<organism evidence="3 4">
    <name type="scientific">Pisolithus tinctorius Marx 270</name>
    <dbReference type="NCBI Taxonomy" id="870435"/>
    <lineage>
        <taxon>Eukaryota</taxon>
        <taxon>Fungi</taxon>
        <taxon>Dikarya</taxon>
        <taxon>Basidiomycota</taxon>
        <taxon>Agaricomycotina</taxon>
        <taxon>Agaricomycetes</taxon>
        <taxon>Agaricomycetidae</taxon>
        <taxon>Boletales</taxon>
        <taxon>Sclerodermatineae</taxon>
        <taxon>Pisolithaceae</taxon>
        <taxon>Pisolithus</taxon>
    </lineage>
</organism>
<dbReference type="HOGENOM" id="CLU_018003_1_1_1"/>
<dbReference type="CDD" id="cd00882">
    <property type="entry name" value="Ras_like_GTPase"/>
    <property type="match status" value="1"/>
</dbReference>
<name>A0A0C3PK79_PISTI</name>
<reference evidence="4" key="2">
    <citation type="submission" date="2015-01" db="EMBL/GenBank/DDBJ databases">
        <title>Evolutionary Origins and Diversification of the Mycorrhizal Mutualists.</title>
        <authorList>
            <consortium name="DOE Joint Genome Institute"/>
            <consortium name="Mycorrhizal Genomics Consortium"/>
            <person name="Kohler A."/>
            <person name="Kuo A."/>
            <person name="Nagy L.G."/>
            <person name="Floudas D."/>
            <person name="Copeland A."/>
            <person name="Barry K.W."/>
            <person name="Cichocki N."/>
            <person name="Veneault-Fourrey C."/>
            <person name="LaButti K."/>
            <person name="Lindquist E.A."/>
            <person name="Lipzen A."/>
            <person name="Lundell T."/>
            <person name="Morin E."/>
            <person name="Murat C."/>
            <person name="Riley R."/>
            <person name="Ohm R."/>
            <person name="Sun H."/>
            <person name="Tunlid A."/>
            <person name="Henrissat B."/>
            <person name="Grigoriev I.V."/>
            <person name="Hibbett D.S."/>
            <person name="Martin F."/>
        </authorList>
    </citation>
    <scope>NUCLEOTIDE SEQUENCE [LARGE SCALE GENOMIC DNA]</scope>
    <source>
        <strain evidence="4">Marx 270</strain>
    </source>
</reference>
<feature type="region of interest" description="Disordered" evidence="1">
    <location>
        <begin position="237"/>
        <end position="259"/>
    </location>
</feature>
<dbReference type="Proteomes" id="UP000054217">
    <property type="component" value="Unassembled WGS sequence"/>
</dbReference>
<dbReference type="Pfam" id="PF01926">
    <property type="entry name" value="MMR_HSR1"/>
    <property type="match status" value="1"/>
</dbReference>
<reference evidence="3 4" key="1">
    <citation type="submission" date="2014-04" db="EMBL/GenBank/DDBJ databases">
        <authorList>
            <consortium name="DOE Joint Genome Institute"/>
            <person name="Kuo A."/>
            <person name="Kohler A."/>
            <person name="Costa M.D."/>
            <person name="Nagy L.G."/>
            <person name="Floudas D."/>
            <person name="Copeland A."/>
            <person name="Barry K.W."/>
            <person name="Cichocki N."/>
            <person name="Veneault-Fourrey C."/>
            <person name="LaButti K."/>
            <person name="Lindquist E.A."/>
            <person name="Lipzen A."/>
            <person name="Lundell T."/>
            <person name="Morin E."/>
            <person name="Murat C."/>
            <person name="Sun H."/>
            <person name="Tunlid A."/>
            <person name="Henrissat B."/>
            <person name="Grigoriev I.V."/>
            <person name="Hibbett D.S."/>
            <person name="Martin F."/>
            <person name="Nordberg H.P."/>
            <person name="Cantor M.N."/>
            <person name="Hua S.X."/>
        </authorList>
    </citation>
    <scope>NUCLEOTIDE SEQUENCE [LARGE SCALE GENOMIC DNA]</scope>
    <source>
        <strain evidence="3 4">Marx 270</strain>
    </source>
</reference>
<gene>
    <name evidence="3" type="ORF">M404DRAFT_79263</name>
</gene>
<dbReference type="OrthoDB" id="8954335at2759"/>
<dbReference type="InterPro" id="IPR006073">
    <property type="entry name" value="GTP-bd"/>
</dbReference>